<dbReference type="AlphaFoldDB" id="A0AA40AW37"/>
<dbReference type="GeneID" id="85317252"/>
<reference evidence="2" key="1">
    <citation type="submission" date="2023-06" db="EMBL/GenBank/DDBJ databases">
        <title>Genome-scale phylogeny and comparative genomics of the fungal order Sordariales.</title>
        <authorList>
            <consortium name="Lawrence Berkeley National Laboratory"/>
            <person name="Hensen N."/>
            <person name="Bonometti L."/>
            <person name="Westerberg I."/>
            <person name="Brannstrom I.O."/>
            <person name="Guillou S."/>
            <person name="Cros-Aarteil S."/>
            <person name="Calhoun S."/>
            <person name="Haridas S."/>
            <person name="Kuo A."/>
            <person name="Mondo S."/>
            <person name="Pangilinan J."/>
            <person name="Riley R."/>
            <person name="LaButti K."/>
            <person name="Andreopoulos B."/>
            <person name="Lipzen A."/>
            <person name="Chen C."/>
            <person name="Yanf M."/>
            <person name="Daum C."/>
            <person name="Ng V."/>
            <person name="Clum A."/>
            <person name="Steindorff A."/>
            <person name="Ohm R."/>
            <person name="Martin F."/>
            <person name="Silar P."/>
            <person name="Natvig D."/>
            <person name="Lalanne C."/>
            <person name="Gautier V."/>
            <person name="Ament-velasquez S.L."/>
            <person name="Kruys A."/>
            <person name="Hutchinson M.I."/>
            <person name="Powell A.J."/>
            <person name="Barry K."/>
            <person name="Miller A.N."/>
            <person name="Grigoriev I.V."/>
            <person name="Debuchy R."/>
            <person name="Gladieux P."/>
            <person name="Thoren M.H."/>
            <person name="Johannesson H."/>
        </authorList>
    </citation>
    <scope>NUCLEOTIDE SEQUENCE</scope>
    <source>
        <strain evidence="2">SMH2392-1A</strain>
    </source>
</reference>
<evidence type="ECO:0000313" key="3">
    <source>
        <dbReference type="Proteomes" id="UP001172101"/>
    </source>
</evidence>
<dbReference type="RefSeq" id="XP_060299014.1">
    <property type="nucleotide sequence ID" value="XM_060433982.1"/>
</dbReference>
<feature type="compositionally biased region" description="Basic and acidic residues" evidence="1">
    <location>
        <begin position="33"/>
        <end position="43"/>
    </location>
</feature>
<sequence length="200" mass="21962">MLRVSGVRLRAPKSNICFVRAVPANPSLKPRRAVAEERSDERGALQPPKPPAKQASNAKTLSESRSGPLPMGKTSRCIPQHHGRRKSAMSAGEEAFEKSSRVHAQATASQMVAYSQTTLAFYKMGLAFTANEMPRGPFKLFTTPVTVVPPRRRQCPRPPPPQTPRLAETTFAQVAQKGRYASSDGTQHFDDSQWHRAATS</sequence>
<comment type="caution">
    <text evidence="2">The sequence shown here is derived from an EMBL/GenBank/DDBJ whole genome shotgun (WGS) entry which is preliminary data.</text>
</comment>
<protein>
    <submittedName>
        <fullName evidence="2">Uncharacterized protein</fullName>
    </submittedName>
</protein>
<dbReference type="EMBL" id="JAUIRO010000003">
    <property type="protein sequence ID" value="KAK0723090.1"/>
    <property type="molecule type" value="Genomic_DNA"/>
</dbReference>
<organism evidence="2 3">
    <name type="scientific">Lasiosphaeria miniovina</name>
    <dbReference type="NCBI Taxonomy" id="1954250"/>
    <lineage>
        <taxon>Eukaryota</taxon>
        <taxon>Fungi</taxon>
        <taxon>Dikarya</taxon>
        <taxon>Ascomycota</taxon>
        <taxon>Pezizomycotina</taxon>
        <taxon>Sordariomycetes</taxon>
        <taxon>Sordariomycetidae</taxon>
        <taxon>Sordariales</taxon>
        <taxon>Lasiosphaeriaceae</taxon>
        <taxon>Lasiosphaeria</taxon>
    </lineage>
</organism>
<feature type="compositionally biased region" description="Polar residues" evidence="1">
    <location>
        <begin position="56"/>
        <end position="65"/>
    </location>
</feature>
<accession>A0AA40AW37</accession>
<gene>
    <name evidence="2" type="ORF">B0T26DRAFT_249110</name>
</gene>
<evidence type="ECO:0000256" key="1">
    <source>
        <dbReference type="SAM" id="MobiDB-lite"/>
    </source>
</evidence>
<proteinExistence type="predicted"/>
<dbReference type="Proteomes" id="UP001172101">
    <property type="component" value="Unassembled WGS sequence"/>
</dbReference>
<feature type="region of interest" description="Disordered" evidence="1">
    <location>
        <begin position="27"/>
        <end position="96"/>
    </location>
</feature>
<feature type="region of interest" description="Disordered" evidence="1">
    <location>
        <begin position="178"/>
        <end position="200"/>
    </location>
</feature>
<keyword evidence="3" id="KW-1185">Reference proteome</keyword>
<evidence type="ECO:0000313" key="2">
    <source>
        <dbReference type="EMBL" id="KAK0723090.1"/>
    </source>
</evidence>
<name>A0AA40AW37_9PEZI</name>